<name>A0A6J7K0D2_9ZZZZ</name>
<dbReference type="EMBL" id="CAEZUF010000068">
    <property type="protein sequence ID" value="CAB4594626.1"/>
    <property type="molecule type" value="Genomic_DNA"/>
</dbReference>
<dbReference type="SUPFAM" id="SSF55008">
    <property type="entry name" value="HMA, heavy metal-associated domain"/>
    <property type="match status" value="1"/>
</dbReference>
<dbReference type="GO" id="GO:0006825">
    <property type="term" value="P:copper ion transport"/>
    <property type="evidence" value="ECO:0007669"/>
    <property type="project" value="InterPro"/>
</dbReference>
<dbReference type="InterPro" id="IPR017969">
    <property type="entry name" value="Heavy-metal-associated_CS"/>
</dbReference>
<dbReference type="InterPro" id="IPR006121">
    <property type="entry name" value="HMA_dom"/>
</dbReference>
<dbReference type="PRINTS" id="PR00944">
    <property type="entry name" value="CUEXPORT"/>
</dbReference>
<dbReference type="EMBL" id="CAFBPL010000072">
    <property type="protein sequence ID" value="CAB5017839.1"/>
    <property type="molecule type" value="Genomic_DNA"/>
</dbReference>
<dbReference type="EMBL" id="CAFBNI010000081">
    <property type="protein sequence ID" value="CAB4947812.1"/>
    <property type="molecule type" value="Genomic_DNA"/>
</dbReference>
<evidence type="ECO:0000313" key="3">
    <source>
        <dbReference type="EMBL" id="CAB4594626.1"/>
    </source>
</evidence>
<sequence>MPSTTISIKGMTCGHCEGRVTAELKKIDGVTEVVASAESANAVITSATEIAAASIEKAIVDAGYKLA</sequence>
<dbReference type="GO" id="GO:0005507">
    <property type="term" value="F:copper ion binding"/>
    <property type="evidence" value="ECO:0007669"/>
    <property type="project" value="InterPro"/>
</dbReference>
<dbReference type="AlphaFoldDB" id="A0A6J7K0D2"/>
<gene>
    <name evidence="3" type="ORF">UFOPK1791_00757</name>
    <name evidence="4" type="ORF">UFOPK2312_00639</name>
    <name evidence="5" type="ORF">UFOPK3783_00687</name>
    <name evidence="6" type="ORF">UFOPK4113_00647</name>
</gene>
<organism evidence="5">
    <name type="scientific">freshwater metagenome</name>
    <dbReference type="NCBI Taxonomy" id="449393"/>
    <lineage>
        <taxon>unclassified sequences</taxon>
        <taxon>metagenomes</taxon>
        <taxon>ecological metagenomes</taxon>
    </lineage>
</organism>
<accession>A0A6J7K0D2</accession>
<dbReference type="EMBL" id="CAEZWY010000060">
    <property type="protein sequence ID" value="CAB4672380.1"/>
    <property type="molecule type" value="Genomic_DNA"/>
</dbReference>
<evidence type="ECO:0000313" key="6">
    <source>
        <dbReference type="EMBL" id="CAB5017839.1"/>
    </source>
</evidence>
<dbReference type="PROSITE" id="PS01047">
    <property type="entry name" value="HMA_1"/>
    <property type="match status" value="1"/>
</dbReference>
<proteinExistence type="predicted"/>
<keyword evidence="1" id="KW-0479">Metal-binding</keyword>
<evidence type="ECO:0000259" key="2">
    <source>
        <dbReference type="PROSITE" id="PS50846"/>
    </source>
</evidence>
<dbReference type="InterPro" id="IPR000428">
    <property type="entry name" value="Cu-bd"/>
</dbReference>
<protein>
    <submittedName>
        <fullName evidence="5">Unannotated protein</fullName>
    </submittedName>
</protein>
<evidence type="ECO:0000313" key="4">
    <source>
        <dbReference type="EMBL" id="CAB4672380.1"/>
    </source>
</evidence>
<dbReference type="Gene3D" id="3.30.70.100">
    <property type="match status" value="1"/>
</dbReference>
<evidence type="ECO:0000256" key="1">
    <source>
        <dbReference type="ARBA" id="ARBA00022723"/>
    </source>
</evidence>
<dbReference type="CDD" id="cd00371">
    <property type="entry name" value="HMA"/>
    <property type="match status" value="1"/>
</dbReference>
<dbReference type="PROSITE" id="PS50846">
    <property type="entry name" value="HMA_2"/>
    <property type="match status" value="1"/>
</dbReference>
<evidence type="ECO:0000313" key="5">
    <source>
        <dbReference type="EMBL" id="CAB4947812.1"/>
    </source>
</evidence>
<dbReference type="InterPro" id="IPR036163">
    <property type="entry name" value="HMA_dom_sf"/>
</dbReference>
<reference evidence="5" key="1">
    <citation type="submission" date="2020-05" db="EMBL/GenBank/DDBJ databases">
        <authorList>
            <person name="Chiriac C."/>
            <person name="Salcher M."/>
            <person name="Ghai R."/>
            <person name="Kavagutti S V."/>
        </authorList>
    </citation>
    <scope>NUCLEOTIDE SEQUENCE</scope>
</reference>
<feature type="domain" description="HMA" evidence="2">
    <location>
        <begin position="2"/>
        <end position="67"/>
    </location>
</feature>
<dbReference type="Pfam" id="PF00403">
    <property type="entry name" value="HMA"/>
    <property type="match status" value="1"/>
</dbReference>